<name>A0A6H5HWP1_9HYME</name>
<dbReference type="Proteomes" id="UP000479190">
    <property type="component" value="Unassembled WGS sequence"/>
</dbReference>
<reference evidence="1 2" key="1">
    <citation type="submission" date="2020-02" db="EMBL/GenBank/DDBJ databases">
        <authorList>
            <person name="Ferguson B K."/>
        </authorList>
    </citation>
    <scope>NUCLEOTIDE SEQUENCE [LARGE SCALE GENOMIC DNA]</scope>
</reference>
<evidence type="ECO:0000313" key="1">
    <source>
        <dbReference type="EMBL" id="CAB0029052.1"/>
    </source>
</evidence>
<dbReference type="AlphaFoldDB" id="A0A6H5HWP1"/>
<gene>
    <name evidence="1" type="ORF">TBRA_LOCUS1143</name>
</gene>
<organism evidence="1 2">
    <name type="scientific">Trichogramma brassicae</name>
    <dbReference type="NCBI Taxonomy" id="86971"/>
    <lineage>
        <taxon>Eukaryota</taxon>
        <taxon>Metazoa</taxon>
        <taxon>Ecdysozoa</taxon>
        <taxon>Arthropoda</taxon>
        <taxon>Hexapoda</taxon>
        <taxon>Insecta</taxon>
        <taxon>Pterygota</taxon>
        <taxon>Neoptera</taxon>
        <taxon>Endopterygota</taxon>
        <taxon>Hymenoptera</taxon>
        <taxon>Apocrita</taxon>
        <taxon>Proctotrupomorpha</taxon>
        <taxon>Chalcidoidea</taxon>
        <taxon>Trichogrammatidae</taxon>
        <taxon>Trichogramma</taxon>
    </lineage>
</organism>
<keyword evidence="2" id="KW-1185">Reference proteome</keyword>
<protein>
    <submittedName>
        <fullName evidence="1">Uncharacterized protein</fullName>
    </submittedName>
</protein>
<accession>A0A6H5HWP1</accession>
<dbReference type="EMBL" id="CADCXV010000240">
    <property type="protein sequence ID" value="CAB0029052.1"/>
    <property type="molecule type" value="Genomic_DNA"/>
</dbReference>
<sequence length="56" mass="6712">MKKEMIAYLVEWLMNKDKYTNFRPSKRTESNPPHSSKDLMILSRFFQIVDTVEDDS</sequence>
<evidence type="ECO:0000313" key="2">
    <source>
        <dbReference type="Proteomes" id="UP000479190"/>
    </source>
</evidence>
<proteinExistence type="predicted"/>